<keyword evidence="10" id="KW-1185">Reference proteome</keyword>
<dbReference type="Pfam" id="PF00005">
    <property type="entry name" value="ABC_tran"/>
    <property type="match status" value="1"/>
</dbReference>
<keyword evidence="6 9" id="KW-0067">ATP-binding</keyword>
<dbReference type="NCBIfam" id="TIGR01727">
    <property type="entry name" value="oligo_HPY"/>
    <property type="match status" value="1"/>
</dbReference>
<dbReference type="EC" id="3.6.3.-" evidence="9"/>
<dbReference type="PANTHER" id="PTHR43297:SF2">
    <property type="entry name" value="DIPEPTIDE TRANSPORT ATP-BINDING PROTEIN DPPD"/>
    <property type="match status" value="1"/>
</dbReference>
<comment type="similarity">
    <text evidence="2">Belongs to the ABC transporter superfamily.</text>
</comment>
<evidence type="ECO:0000256" key="4">
    <source>
        <dbReference type="ARBA" id="ARBA00022475"/>
    </source>
</evidence>
<gene>
    <name evidence="9" type="primary">cbiO_1</name>
    <name evidence="9" type="ORF">NCTC10184_00141</name>
</gene>
<evidence type="ECO:0000256" key="5">
    <source>
        <dbReference type="ARBA" id="ARBA00022741"/>
    </source>
</evidence>
<dbReference type="Gene3D" id="3.40.50.300">
    <property type="entry name" value="P-loop containing nucleotide triphosphate hydrolases"/>
    <property type="match status" value="1"/>
</dbReference>
<comment type="subcellular location">
    <subcellularLocation>
        <location evidence="1">Cell membrane</location>
        <topology evidence="1">Peripheral membrane protein</topology>
    </subcellularLocation>
</comment>
<evidence type="ECO:0000256" key="1">
    <source>
        <dbReference type="ARBA" id="ARBA00004202"/>
    </source>
</evidence>
<keyword evidence="9" id="KW-0378">Hydrolase</keyword>
<dbReference type="InterPro" id="IPR050388">
    <property type="entry name" value="ABC_Ni/Peptide_Import"/>
</dbReference>
<feature type="domain" description="ABC transporter" evidence="8">
    <location>
        <begin position="85"/>
        <end position="339"/>
    </location>
</feature>
<evidence type="ECO:0000256" key="3">
    <source>
        <dbReference type="ARBA" id="ARBA00022448"/>
    </source>
</evidence>
<dbReference type="InterPro" id="IPR013563">
    <property type="entry name" value="Oligopep_ABC_C"/>
</dbReference>
<dbReference type="GO" id="GO:0005524">
    <property type="term" value="F:ATP binding"/>
    <property type="evidence" value="ECO:0007669"/>
    <property type="project" value="UniProtKB-KW"/>
</dbReference>
<reference evidence="9 10" key="1">
    <citation type="submission" date="2019-01" db="EMBL/GenBank/DDBJ databases">
        <authorList>
            <consortium name="Pathogen Informatics"/>
        </authorList>
    </citation>
    <scope>NUCLEOTIDE SEQUENCE [LARGE SCALE GENOMIC DNA]</scope>
    <source>
        <strain evidence="9 10">NCTC10184</strain>
    </source>
</reference>
<protein>
    <submittedName>
        <fullName evidence="9">Cobalt transporter ATP-binding subunit</fullName>
        <ecNumber evidence="9">3.6.3.-</ecNumber>
    </submittedName>
</protein>
<dbReference type="PANTHER" id="PTHR43297">
    <property type="entry name" value="OLIGOPEPTIDE TRANSPORT ATP-BINDING PROTEIN APPD"/>
    <property type="match status" value="1"/>
</dbReference>
<dbReference type="EMBL" id="LR215043">
    <property type="protein sequence ID" value="VEU77927.1"/>
    <property type="molecule type" value="Genomic_DNA"/>
</dbReference>
<dbReference type="SUPFAM" id="SSF52540">
    <property type="entry name" value="P-loop containing nucleoside triphosphate hydrolases"/>
    <property type="match status" value="1"/>
</dbReference>
<evidence type="ECO:0000256" key="6">
    <source>
        <dbReference type="ARBA" id="ARBA00022840"/>
    </source>
</evidence>
<dbReference type="InterPro" id="IPR003439">
    <property type="entry name" value="ABC_transporter-like_ATP-bd"/>
</dbReference>
<evidence type="ECO:0000256" key="2">
    <source>
        <dbReference type="ARBA" id="ARBA00005417"/>
    </source>
</evidence>
<dbReference type="GO" id="GO:0016887">
    <property type="term" value="F:ATP hydrolysis activity"/>
    <property type="evidence" value="ECO:0007669"/>
    <property type="project" value="InterPro"/>
</dbReference>
<accession>A0A449B9T8</accession>
<dbReference type="CDD" id="cd03257">
    <property type="entry name" value="ABC_NikE_OppD_transporters"/>
    <property type="match status" value="1"/>
</dbReference>
<dbReference type="InterPro" id="IPR003593">
    <property type="entry name" value="AAA+_ATPase"/>
</dbReference>
<dbReference type="GO" id="GO:0005886">
    <property type="term" value="C:plasma membrane"/>
    <property type="evidence" value="ECO:0007669"/>
    <property type="project" value="UniProtKB-SubCell"/>
</dbReference>
<dbReference type="Proteomes" id="UP000290876">
    <property type="component" value="Chromosome"/>
</dbReference>
<dbReference type="SMART" id="SM00382">
    <property type="entry name" value="AAA"/>
    <property type="match status" value="1"/>
</dbReference>
<dbReference type="GO" id="GO:0015833">
    <property type="term" value="P:peptide transport"/>
    <property type="evidence" value="ECO:0007669"/>
    <property type="project" value="InterPro"/>
</dbReference>
<dbReference type="RefSeq" id="WP_223211674.1">
    <property type="nucleotide sequence ID" value="NZ_LR215043.1"/>
</dbReference>
<dbReference type="FunFam" id="3.40.50.300:FF:000016">
    <property type="entry name" value="Oligopeptide ABC transporter ATP-binding component"/>
    <property type="match status" value="1"/>
</dbReference>
<sequence length="429" mass="48836">MKKEQLKKIFKKSWKNFAQGCKDYAHNWVQRWKVRGQNLKRKFTKPAIKVSKYDGDNKRKSRYQLSQENVYANIATTPLPENKILQVRNLHVSFPVGRSKTIHIVRGIDLDVNKGQIVGLVGESGSGKSVTSKTLINVNHNGIVTSDQMQIGDLELTKIWNQKHWQYIRGKKIGYIPQDPLTSLNPTRTIGKQLMDALNTNLEWKGKKFGEKKAYLVSLLKQFGLRNAETIYNQYPHTLSGGMKQRVVITMVVALKPDVIIADEPTTALDPTVQASALSLFESIRQEYQISIILISHNISVIAKFCDYIYVMYAGKIVECGTKKEIFTQPAHPYTWALISAIPENREDKLYNIKGTPPDMANLPLGDPFAPRNDYALEIDFYKEPPLIPITPTHAAATWLLHPEAPKVQLSDDLLKRLALFKETFKEYE</sequence>
<name>A0A449B9T8_9BACT</name>
<evidence type="ECO:0000313" key="10">
    <source>
        <dbReference type="Proteomes" id="UP000290876"/>
    </source>
</evidence>
<evidence type="ECO:0000256" key="7">
    <source>
        <dbReference type="ARBA" id="ARBA00023136"/>
    </source>
</evidence>
<keyword evidence="5" id="KW-0547">Nucleotide-binding</keyword>
<dbReference type="PROSITE" id="PS50893">
    <property type="entry name" value="ABC_TRANSPORTER_2"/>
    <property type="match status" value="1"/>
</dbReference>
<keyword evidence="3" id="KW-0813">Transport</keyword>
<evidence type="ECO:0000259" key="8">
    <source>
        <dbReference type="PROSITE" id="PS50893"/>
    </source>
</evidence>
<proteinExistence type="inferred from homology"/>
<keyword evidence="7" id="KW-0472">Membrane</keyword>
<evidence type="ECO:0000313" key="9">
    <source>
        <dbReference type="EMBL" id="VEU77927.1"/>
    </source>
</evidence>
<organism evidence="9 10">
    <name type="scientific">Mycoplasmopsis columbinasalis</name>
    <dbReference type="NCBI Taxonomy" id="114880"/>
    <lineage>
        <taxon>Bacteria</taxon>
        <taxon>Bacillati</taxon>
        <taxon>Mycoplasmatota</taxon>
        <taxon>Mycoplasmoidales</taxon>
        <taxon>Metamycoplasmataceae</taxon>
        <taxon>Mycoplasmopsis</taxon>
    </lineage>
</organism>
<dbReference type="KEGG" id="mcob:NCTC10184_00141"/>
<keyword evidence="4" id="KW-1003">Cell membrane</keyword>
<dbReference type="InterPro" id="IPR027417">
    <property type="entry name" value="P-loop_NTPase"/>
</dbReference>
<dbReference type="AlphaFoldDB" id="A0A449B9T8"/>
<dbReference type="Pfam" id="PF08352">
    <property type="entry name" value="oligo_HPY"/>
    <property type="match status" value="1"/>
</dbReference>